<name>A0ABQ2W5G8_9ACTN</name>
<dbReference type="EMBL" id="BMTF01000018">
    <property type="protein sequence ID" value="GGV91167.1"/>
    <property type="molecule type" value="Genomic_DNA"/>
</dbReference>
<evidence type="ECO:0000313" key="3">
    <source>
        <dbReference type="Proteomes" id="UP000660675"/>
    </source>
</evidence>
<dbReference type="RefSeq" id="WP_189546277.1">
    <property type="nucleotide sequence ID" value="NZ_BMTF01000018.1"/>
</dbReference>
<evidence type="ECO:0000256" key="1">
    <source>
        <dbReference type="SAM" id="MobiDB-lite"/>
    </source>
</evidence>
<evidence type="ECO:0000313" key="2">
    <source>
        <dbReference type="EMBL" id="GGV91167.1"/>
    </source>
</evidence>
<gene>
    <name evidence="2" type="ORF">GCM10015535_48740</name>
</gene>
<accession>A0ABQ2W5G8</accession>
<feature type="region of interest" description="Disordered" evidence="1">
    <location>
        <begin position="64"/>
        <end position="89"/>
    </location>
</feature>
<sequence>MDAIQQHMIDSCRAAQRGEPPPPLPGRHDWAVVRGARDRRRFDAVIAGRPARGRWRAALRSLITRGRGTGGPGGSGVPGPSPAGPAECL</sequence>
<reference evidence="3" key="1">
    <citation type="journal article" date="2019" name="Int. J. Syst. Evol. Microbiol.">
        <title>The Global Catalogue of Microorganisms (GCM) 10K type strain sequencing project: providing services to taxonomists for standard genome sequencing and annotation.</title>
        <authorList>
            <consortium name="The Broad Institute Genomics Platform"/>
            <consortium name="The Broad Institute Genome Sequencing Center for Infectious Disease"/>
            <person name="Wu L."/>
            <person name="Ma J."/>
        </authorList>
    </citation>
    <scope>NUCLEOTIDE SEQUENCE [LARGE SCALE GENOMIC DNA]</scope>
    <source>
        <strain evidence="3">JCM 4376</strain>
    </source>
</reference>
<organism evidence="2 3">
    <name type="scientific">Streptomyces gelaticus</name>
    <dbReference type="NCBI Taxonomy" id="285446"/>
    <lineage>
        <taxon>Bacteria</taxon>
        <taxon>Bacillati</taxon>
        <taxon>Actinomycetota</taxon>
        <taxon>Actinomycetes</taxon>
        <taxon>Kitasatosporales</taxon>
        <taxon>Streptomycetaceae</taxon>
        <taxon>Streptomyces</taxon>
    </lineage>
</organism>
<dbReference type="Proteomes" id="UP000660675">
    <property type="component" value="Unassembled WGS sequence"/>
</dbReference>
<protein>
    <submittedName>
        <fullName evidence="2">Uncharacterized protein</fullName>
    </submittedName>
</protein>
<feature type="compositionally biased region" description="Gly residues" evidence="1">
    <location>
        <begin position="67"/>
        <end position="77"/>
    </location>
</feature>
<comment type="caution">
    <text evidence="2">The sequence shown here is derived from an EMBL/GenBank/DDBJ whole genome shotgun (WGS) entry which is preliminary data.</text>
</comment>
<feature type="region of interest" description="Disordered" evidence="1">
    <location>
        <begin position="1"/>
        <end position="29"/>
    </location>
</feature>
<proteinExistence type="predicted"/>
<keyword evidence="3" id="KW-1185">Reference proteome</keyword>